<dbReference type="Pfam" id="PF12796">
    <property type="entry name" value="Ank_2"/>
    <property type="match status" value="1"/>
</dbReference>
<evidence type="ECO:0000313" key="7">
    <source>
        <dbReference type="Proteomes" id="UP000694389"/>
    </source>
</evidence>
<dbReference type="PROSITE" id="PS51392">
    <property type="entry name" value="KEN"/>
    <property type="match status" value="1"/>
</dbReference>
<proteinExistence type="predicted"/>
<keyword evidence="1" id="KW-0547">Nucleotide-binding</keyword>
<dbReference type="Pfam" id="PF06479">
    <property type="entry name" value="Ribonuc_2-5A"/>
    <property type="match status" value="1"/>
</dbReference>
<name>A0A8C4I2V8_DICLA</name>
<dbReference type="GO" id="GO:1990604">
    <property type="term" value="C:IRE1-TRAF2-ASK1 complex"/>
    <property type="evidence" value="ECO:0007669"/>
    <property type="project" value="TreeGrafter"/>
</dbReference>
<dbReference type="GeneID" id="127379192"/>
<dbReference type="InterPro" id="IPR016024">
    <property type="entry name" value="ARM-type_fold"/>
</dbReference>
<dbReference type="PANTHER" id="PTHR13954:SF28">
    <property type="match status" value="1"/>
</dbReference>
<organism evidence="6 7">
    <name type="scientific">Dicentrarchus labrax</name>
    <name type="common">European seabass</name>
    <name type="synonym">Morone labrax</name>
    <dbReference type="NCBI Taxonomy" id="13489"/>
    <lineage>
        <taxon>Eukaryota</taxon>
        <taxon>Metazoa</taxon>
        <taxon>Chordata</taxon>
        <taxon>Craniata</taxon>
        <taxon>Vertebrata</taxon>
        <taxon>Euteleostomi</taxon>
        <taxon>Actinopterygii</taxon>
        <taxon>Neopterygii</taxon>
        <taxon>Teleostei</taxon>
        <taxon>Neoteleostei</taxon>
        <taxon>Acanthomorphata</taxon>
        <taxon>Eupercaria</taxon>
        <taxon>Moronidae</taxon>
        <taxon>Dicentrarchus</taxon>
    </lineage>
</organism>
<dbReference type="PROSITE" id="PS00108">
    <property type="entry name" value="PROTEIN_KINASE_ST"/>
    <property type="match status" value="1"/>
</dbReference>
<evidence type="ECO:0000259" key="4">
    <source>
        <dbReference type="PROSITE" id="PS50011"/>
    </source>
</evidence>
<dbReference type="SUPFAM" id="SSF48403">
    <property type="entry name" value="Ankyrin repeat"/>
    <property type="match status" value="1"/>
</dbReference>
<dbReference type="InterPro" id="IPR045133">
    <property type="entry name" value="IRE1/2-like"/>
</dbReference>
<keyword evidence="7" id="KW-1185">Reference proteome</keyword>
<dbReference type="GO" id="GO:0070059">
    <property type="term" value="P:intrinsic apoptotic signaling pathway in response to endoplasmic reticulum stress"/>
    <property type="evidence" value="ECO:0007669"/>
    <property type="project" value="TreeGrafter"/>
</dbReference>
<feature type="compositionally biased region" description="Polar residues" evidence="3">
    <location>
        <begin position="444"/>
        <end position="464"/>
    </location>
</feature>
<dbReference type="InterPro" id="IPR002110">
    <property type="entry name" value="Ankyrin_rpt"/>
</dbReference>
<dbReference type="SUPFAM" id="SSF48371">
    <property type="entry name" value="ARM repeat"/>
    <property type="match status" value="1"/>
</dbReference>
<dbReference type="OrthoDB" id="63989at2759"/>
<reference evidence="6" key="2">
    <citation type="submission" date="2025-09" db="UniProtKB">
        <authorList>
            <consortium name="Ensembl"/>
        </authorList>
    </citation>
    <scope>IDENTIFICATION</scope>
</reference>
<dbReference type="InterPro" id="IPR038357">
    <property type="entry name" value="KEN_sf"/>
</dbReference>
<evidence type="ECO:0000256" key="3">
    <source>
        <dbReference type="SAM" id="MobiDB-lite"/>
    </source>
</evidence>
<feature type="compositionally biased region" description="Basic residues" evidence="3">
    <location>
        <begin position="422"/>
        <end position="433"/>
    </location>
</feature>
<evidence type="ECO:0000313" key="6">
    <source>
        <dbReference type="Ensembl" id="ENSDLAP00005051582.2"/>
    </source>
</evidence>
<reference evidence="6" key="1">
    <citation type="submission" date="2025-08" db="UniProtKB">
        <authorList>
            <consortium name="Ensembl"/>
        </authorList>
    </citation>
    <scope>IDENTIFICATION</scope>
</reference>
<evidence type="ECO:0000256" key="1">
    <source>
        <dbReference type="ARBA" id="ARBA00022741"/>
    </source>
</evidence>
<sequence>MNVITQLEFVPPKDTHPLIQCIFDNKLKKLKTLLKDNDINQLYPCRRLKDYVTPLTAAVVNHNMDIWTYLLCQGADPNQASPTGLTPLHYVSLSKAPLVFVVKLLEAKANPDVWSLQRVSPLQTAAINDRDDVVKELISVGAMVTLLPVTDPIHMTQNKKISQMIHNLASKGDELCCKIKYFLDMEIAVRGEPPEEVFKTFDSHMLQEDTQTHLTMIEMLFNLNGPGREKYREGCIKWLKNTENVNTYIAGAVSRLPNIPAIHVKRAIDSLHAVICTIEDIPNEQALAIIPQLLGRLCSEEKPDIWEAVLQTLYVITQKSKDTDGWDPNFVEKLCKTVAPFVKDRHSSDIRVFTYSVLANLLPNNHAVDTFTSVGISSVPEEILTFADMKMNDKLKVVLRRLKNHFSSPKSECEDSTALPGSKKKKKKKKKKKDKSEKQEDTNDGQVPTATHVTSAPIVESTSNVKPFNNTTTVSSKTHKWLEISKRWREKLEKLLSTDDSKVSRIGSMIYVNDAEFRIAKGSDGTEVFLGLRDDGTEVAIKRMSKCNYQVLKNEEGILRLPELDHPSIVRYVDAAEDENFGYLGLQLCEYTLEEYIRNNDGGLLIKKLVYQVLDSLRVLHCQNPLILHRDLKPQNVLIDVNGKARLADFGISRRLLKGQTTYRTGSAGTKCWMAKETLAEEEADIPFKPNTDVQVAGMLCYYILSGGHHPFGDKSYKCESNIHEGKYSLDHVQDVVAKDLIEWMINAEPKNRPKVEECLSHPFFWTTERGVEYLRRIGNREEAANCRKADPELICSLEKCAGDGSFKQWKNKFPPELVQKMDAKNKAYPDNILGLLRFIRNLHEHYAKDAAQVDVMALFPDLFGCVYKFAKTHGWNSETPLREMFQREDLSSSITVPSTNLEEHLVVPVQESQPTDFRGKLT</sequence>
<dbReference type="InterPro" id="IPR010513">
    <property type="entry name" value="KEN_dom"/>
</dbReference>
<dbReference type="SUPFAM" id="SSF56112">
    <property type="entry name" value="Protein kinase-like (PK-like)"/>
    <property type="match status" value="1"/>
</dbReference>
<evidence type="ECO:0000259" key="5">
    <source>
        <dbReference type="PROSITE" id="PS51392"/>
    </source>
</evidence>
<dbReference type="GO" id="GO:0051082">
    <property type="term" value="F:unfolded protein binding"/>
    <property type="evidence" value="ECO:0007669"/>
    <property type="project" value="TreeGrafter"/>
</dbReference>
<protein>
    <submittedName>
        <fullName evidence="6">Uncharacterized protein</fullName>
    </submittedName>
</protein>
<dbReference type="InterPro" id="IPR011009">
    <property type="entry name" value="Kinase-like_dom_sf"/>
</dbReference>
<accession>A0A8C4I2V8</accession>
<evidence type="ECO:0000256" key="2">
    <source>
        <dbReference type="ARBA" id="ARBA00022840"/>
    </source>
</evidence>
<dbReference type="GeneTree" id="ENSGT00940000165054"/>
<dbReference type="Proteomes" id="UP000694389">
    <property type="component" value="Unassembled WGS sequence"/>
</dbReference>
<dbReference type="SMART" id="SM00248">
    <property type="entry name" value="ANK"/>
    <property type="match status" value="4"/>
</dbReference>
<dbReference type="GO" id="GO:0036498">
    <property type="term" value="P:IRE1-mediated unfolded protein response"/>
    <property type="evidence" value="ECO:0007669"/>
    <property type="project" value="TreeGrafter"/>
</dbReference>
<dbReference type="Gene3D" id="1.20.1440.180">
    <property type="entry name" value="KEN domain"/>
    <property type="match status" value="1"/>
</dbReference>
<gene>
    <name evidence="6" type="primary">LOC127379192</name>
</gene>
<dbReference type="SMART" id="SM00220">
    <property type="entry name" value="S_TKc"/>
    <property type="match status" value="1"/>
</dbReference>
<dbReference type="InterPro" id="IPR008271">
    <property type="entry name" value="Ser/Thr_kinase_AS"/>
</dbReference>
<dbReference type="RefSeq" id="XP_051284438.1">
    <property type="nucleotide sequence ID" value="XM_051428478.1"/>
</dbReference>
<dbReference type="GO" id="GO:0005524">
    <property type="term" value="F:ATP binding"/>
    <property type="evidence" value="ECO:0007669"/>
    <property type="project" value="UniProtKB-KW"/>
</dbReference>
<dbReference type="GO" id="GO:0004521">
    <property type="term" value="F:RNA endonuclease activity"/>
    <property type="evidence" value="ECO:0007669"/>
    <property type="project" value="InterPro"/>
</dbReference>
<dbReference type="Gene3D" id="1.25.40.20">
    <property type="entry name" value="Ankyrin repeat-containing domain"/>
    <property type="match status" value="1"/>
</dbReference>
<dbReference type="PANTHER" id="PTHR13954">
    <property type="entry name" value="IRE1-RELATED"/>
    <property type="match status" value="1"/>
</dbReference>
<dbReference type="GO" id="GO:0004674">
    <property type="term" value="F:protein serine/threonine kinase activity"/>
    <property type="evidence" value="ECO:0007669"/>
    <property type="project" value="InterPro"/>
</dbReference>
<keyword evidence="2" id="KW-0067">ATP-binding</keyword>
<dbReference type="Pfam" id="PF00069">
    <property type="entry name" value="Pkinase"/>
    <property type="match status" value="1"/>
</dbReference>
<feature type="domain" description="KEN" evidence="5">
    <location>
        <begin position="768"/>
        <end position="888"/>
    </location>
</feature>
<dbReference type="Gene3D" id="1.10.510.10">
    <property type="entry name" value="Transferase(Phosphotransferase) domain 1"/>
    <property type="match status" value="1"/>
</dbReference>
<dbReference type="AlphaFoldDB" id="A0A8C4I2V8"/>
<feature type="region of interest" description="Disordered" evidence="3">
    <location>
        <begin position="408"/>
        <end position="464"/>
    </location>
</feature>
<feature type="domain" description="Protein kinase" evidence="4">
    <location>
        <begin position="513"/>
        <end position="765"/>
    </location>
</feature>
<dbReference type="InterPro" id="IPR036770">
    <property type="entry name" value="Ankyrin_rpt-contain_sf"/>
</dbReference>
<dbReference type="PROSITE" id="PS50011">
    <property type="entry name" value="PROTEIN_KINASE_DOM"/>
    <property type="match status" value="1"/>
</dbReference>
<dbReference type="GO" id="GO:0006397">
    <property type="term" value="P:mRNA processing"/>
    <property type="evidence" value="ECO:0007669"/>
    <property type="project" value="InterPro"/>
</dbReference>
<dbReference type="Ensembl" id="ENSDLAT00005054921.2">
    <property type="protein sequence ID" value="ENSDLAP00005051582.2"/>
    <property type="gene ID" value="ENSDLAG00005022371.2"/>
</dbReference>
<dbReference type="InterPro" id="IPR000719">
    <property type="entry name" value="Prot_kinase_dom"/>
</dbReference>